<evidence type="ECO:0000313" key="5">
    <source>
        <dbReference type="Proteomes" id="UP000663834"/>
    </source>
</evidence>
<dbReference type="EMBL" id="CAJNRE010005025">
    <property type="protein sequence ID" value="CAF2041048.1"/>
    <property type="molecule type" value="Genomic_DNA"/>
</dbReference>
<evidence type="ECO:0000313" key="4">
    <source>
        <dbReference type="EMBL" id="CAF2082987.1"/>
    </source>
</evidence>
<dbReference type="Proteomes" id="UP000663856">
    <property type="component" value="Unassembled WGS sequence"/>
</dbReference>
<dbReference type="Proteomes" id="UP000663834">
    <property type="component" value="Unassembled WGS sequence"/>
</dbReference>
<dbReference type="EMBL" id="CAJNOV010012561">
    <property type="protein sequence ID" value="CAF1491068.1"/>
    <property type="molecule type" value="Genomic_DNA"/>
</dbReference>
<sequence length="164" mass="18655">MLMPVSGYEDLPLVSLGHAVAQAISLLPDIQKYADVAKQNCKEPAGGLTIDESAAIMLHTMNWKPIDKTLYVILNEALRSKDGRSLKSWFLFLKIFLTAFHKLPSIQRGTAYRGCRLDLKEYYKRERPVIWWGFSTCTNSIKTLESEYIVGKTGTRTLFTIESY</sequence>
<dbReference type="Proteomes" id="UP000663855">
    <property type="component" value="Unassembled WGS sequence"/>
</dbReference>
<name>A0A815ZN26_9BILA</name>
<evidence type="ECO:0000313" key="1">
    <source>
        <dbReference type="EMBL" id="CAF1491068.1"/>
    </source>
</evidence>
<comment type="caution">
    <text evidence="2">The sequence shown here is derived from an EMBL/GenBank/DDBJ whole genome shotgun (WGS) entry which is preliminary data.</text>
</comment>
<reference evidence="2" key="1">
    <citation type="submission" date="2021-02" db="EMBL/GenBank/DDBJ databases">
        <authorList>
            <person name="Nowell W R."/>
        </authorList>
    </citation>
    <scope>NUCLEOTIDE SEQUENCE</scope>
</reference>
<protein>
    <recommendedName>
        <fullName evidence="6">Mono(ADP-ribosyl)transferase</fullName>
    </recommendedName>
</protein>
<dbReference type="Gene3D" id="3.90.176.10">
    <property type="entry name" value="Toxin ADP-ribosyltransferase, Chain A, domain 1"/>
    <property type="match status" value="1"/>
</dbReference>
<accession>A0A815ZN26</accession>
<dbReference type="AlphaFoldDB" id="A0A815ZN26"/>
<organism evidence="2 5">
    <name type="scientific">Rotaria magnacalcarata</name>
    <dbReference type="NCBI Taxonomy" id="392030"/>
    <lineage>
        <taxon>Eukaryota</taxon>
        <taxon>Metazoa</taxon>
        <taxon>Spiralia</taxon>
        <taxon>Gnathifera</taxon>
        <taxon>Rotifera</taxon>
        <taxon>Eurotatoria</taxon>
        <taxon>Bdelloidea</taxon>
        <taxon>Philodinida</taxon>
        <taxon>Philodinidae</taxon>
        <taxon>Rotaria</taxon>
    </lineage>
</organism>
<dbReference type="Proteomes" id="UP000663824">
    <property type="component" value="Unassembled WGS sequence"/>
</dbReference>
<dbReference type="EMBL" id="CAJNRF010006620">
    <property type="protein sequence ID" value="CAF2082987.1"/>
    <property type="molecule type" value="Genomic_DNA"/>
</dbReference>
<evidence type="ECO:0000313" key="2">
    <source>
        <dbReference type="EMBL" id="CAF1585592.1"/>
    </source>
</evidence>
<dbReference type="EMBL" id="CAJNOW010010678">
    <property type="protein sequence ID" value="CAF1585592.1"/>
    <property type="molecule type" value="Genomic_DNA"/>
</dbReference>
<gene>
    <name evidence="1" type="ORF">CJN711_LOCUS26712</name>
    <name evidence="2" type="ORF">KQP761_LOCUS20613</name>
    <name evidence="3" type="ORF">MBJ925_LOCUS11382</name>
    <name evidence="4" type="ORF">WKI299_LOCUS16557</name>
</gene>
<evidence type="ECO:0008006" key="6">
    <source>
        <dbReference type="Google" id="ProtNLM"/>
    </source>
</evidence>
<evidence type="ECO:0000313" key="3">
    <source>
        <dbReference type="EMBL" id="CAF2041048.1"/>
    </source>
</evidence>
<proteinExistence type="predicted"/>
<dbReference type="OrthoDB" id="10362971at2759"/>
<dbReference type="SUPFAM" id="SSF56399">
    <property type="entry name" value="ADP-ribosylation"/>
    <property type="match status" value="1"/>
</dbReference>